<dbReference type="AlphaFoldDB" id="A6JUE3"/>
<feature type="region of interest" description="Disordered" evidence="1">
    <location>
        <begin position="1"/>
        <end position="23"/>
    </location>
</feature>
<accession>A6JUE3</accession>
<name>A6JUE3_RAT</name>
<dbReference type="EMBL" id="CH474001">
    <property type="protein sequence ID" value="EDL93155.1"/>
    <property type="molecule type" value="Genomic_DNA"/>
</dbReference>
<protein>
    <submittedName>
        <fullName evidence="2">RCG45884</fullName>
    </submittedName>
</protein>
<evidence type="ECO:0000313" key="2">
    <source>
        <dbReference type="EMBL" id="EDL93155.1"/>
    </source>
</evidence>
<gene>
    <name evidence="2" type="ORF">rCG_45884</name>
</gene>
<reference evidence="2 3" key="1">
    <citation type="submission" date="2005-09" db="EMBL/GenBank/DDBJ databases">
        <authorList>
            <person name="Mural R.J."/>
            <person name="Li P.W."/>
            <person name="Adams M.D."/>
            <person name="Amanatides P.G."/>
            <person name="Baden-Tillson H."/>
            <person name="Barnstead M."/>
            <person name="Chin S.H."/>
            <person name="Dew I."/>
            <person name="Evans C.A."/>
            <person name="Ferriera S."/>
            <person name="Flanigan M."/>
            <person name="Fosler C."/>
            <person name="Glodek A."/>
            <person name="Gu Z."/>
            <person name="Holt R.A."/>
            <person name="Jennings D."/>
            <person name="Kraft C.L."/>
            <person name="Lu F."/>
            <person name="Nguyen T."/>
            <person name="Nusskern D.R."/>
            <person name="Pfannkoch C.M."/>
            <person name="Sitter C."/>
            <person name="Sutton G.G."/>
            <person name="Venter J.C."/>
            <person name="Wang Z."/>
            <person name="Woodage T."/>
            <person name="Zheng X.H."/>
            <person name="Zhong F."/>
        </authorList>
    </citation>
    <scope>NUCLEOTIDE SEQUENCE [LARGE SCALE GENOMIC DNA]</scope>
    <source>
        <strain>BN</strain>
        <strain evidence="3">Sprague-Dawley</strain>
    </source>
</reference>
<evidence type="ECO:0000256" key="1">
    <source>
        <dbReference type="SAM" id="MobiDB-lite"/>
    </source>
</evidence>
<sequence length="84" mass="9815">MQEIKSGVRRMRTEKAGLNQSGGIKAGEKQSRIYLKAHPHPLPRLDVIVRGRERHVERLGVSLNKWKRASLWKPFFRSFDHLID</sequence>
<organism evidence="2 3">
    <name type="scientific">Rattus norvegicus</name>
    <name type="common">Rat</name>
    <dbReference type="NCBI Taxonomy" id="10116"/>
    <lineage>
        <taxon>Eukaryota</taxon>
        <taxon>Metazoa</taxon>
        <taxon>Chordata</taxon>
        <taxon>Craniata</taxon>
        <taxon>Vertebrata</taxon>
        <taxon>Euteleostomi</taxon>
        <taxon>Mammalia</taxon>
        <taxon>Eutheria</taxon>
        <taxon>Euarchontoglires</taxon>
        <taxon>Glires</taxon>
        <taxon>Rodentia</taxon>
        <taxon>Myomorpha</taxon>
        <taxon>Muroidea</taxon>
        <taxon>Muridae</taxon>
        <taxon>Murinae</taxon>
        <taxon>Rattus</taxon>
    </lineage>
</organism>
<evidence type="ECO:0000313" key="3">
    <source>
        <dbReference type="Proteomes" id="UP000234681"/>
    </source>
</evidence>
<proteinExistence type="predicted"/>
<dbReference type="Proteomes" id="UP000234681">
    <property type="component" value="Chromosome 3"/>
</dbReference>